<dbReference type="AlphaFoldDB" id="W4KD60"/>
<gene>
    <name evidence="2" type="ORF">HETIRDRAFT_449383</name>
</gene>
<dbReference type="RefSeq" id="XP_009543485.1">
    <property type="nucleotide sequence ID" value="XM_009545190.1"/>
</dbReference>
<keyword evidence="3" id="KW-1185">Reference proteome</keyword>
<evidence type="ECO:0000256" key="1">
    <source>
        <dbReference type="SAM" id="MobiDB-lite"/>
    </source>
</evidence>
<evidence type="ECO:0000313" key="3">
    <source>
        <dbReference type="Proteomes" id="UP000030671"/>
    </source>
</evidence>
<dbReference type="GeneID" id="20675942"/>
<evidence type="ECO:0000313" key="2">
    <source>
        <dbReference type="EMBL" id="ETW83728.1"/>
    </source>
</evidence>
<organism evidence="2 3">
    <name type="scientific">Heterobasidion irregulare (strain TC 32-1)</name>
    <dbReference type="NCBI Taxonomy" id="747525"/>
    <lineage>
        <taxon>Eukaryota</taxon>
        <taxon>Fungi</taxon>
        <taxon>Dikarya</taxon>
        <taxon>Basidiomycota</taxon>
        <taxon>Agaricomycotina</taxon>
        <taxon>Agaricomycetes</taxon>
        <taxon>Russulales</taxon>
        <taxon>Bondarzewiaceae</taxon>
        <taxon>Heterobasidion</taxon>
        <taxon>Heterobasidion annosum species complex</taxon>
    </lineage>
</organism>
<feature type="region of interest" description="Disordered" evidence="1">
    <location>
        <begin position="113"/>
        <end position="133"/>
    </location>
</feature>
<accession>W4KD60</accession>
<feature type="compositionally biased region" description="Basic and acidic residues" evidence="1">
    <location>
        <begin position="324"/>
        <end position="339"/>
    </location>
</feature>
<reference evidence="2 3" key="1">
    <citation type="journal article" date="2012" name="New Phytol.">
        <title>Insight into trade-off between wood decay and parasitism from the genome of a fungal forest pathogen.</title>
        <authorList>
            <person name="Olson A."/>
            <person name="Aerts A."/>
            <person name="Asiegbu F."/>
            <person name="Belbahri L."/>
            <person name="Bouzid O."/>
            <person name="Broberg A."/>
            <person name="Canback B."/>
            <person name="Coutinho P.M."/>
            <person name="Cullen D."/>
            <person name="Dalman K."/>
            <person name="Deflorio G."/>
            <person name="van Diepen L.T."/>
            <person name="Dunand C."/>
            <person name="Duplessis S."/>
            <person name="Durling M."/>
            <person name="Gonthier P."/>
            <person name="Grimwood J."/>
            <person name="Fossdal C.G."/>
            <person name="Hansson D."/>
            <person name="Henrissat B."/>
            <person name="Hietala A."/>
            <person name="Himmelstrand K."/>
            <person name="Hoffmeister D."/>
            <person name="Hogberg N."/>
            <person name="James T.Y."/>
            <person name="Karlsson M."/>
            <person name="Kohler A."/>
            <person name="Kues U."/>
            <person name="Lee Y.H."/>
            <person name="Lin Y.C."/>
            <person name="Lind M."/>
            <person name="Lindquist E."/>
            <person name="Lombard V."/>
            <person name="Lucas S."/>
            <person name="Lunden K."/>
            <person name="Morin E."/>
            <person name="Murat C."/>
            <person name="Park J."/>
            <person name="Raffaello T."/>
            <person name="Rouze P."/>
            <person name="Salamov A."/>
            <person name="Schmutz J."/>
            <person name="Solheim H."/>
            <person name="Stahlberg J."/>
            <person name="Velez H."/>
            <person name="de Vries R.P."/>
            <person name="Wiebenga A."/>
            <person name="Woodward S."/>
            <person name="Yakovlev I."/>
            <person name="Garbelotto M."/>
            <person name="Martin F."/>
            <person name="Grigoriev I.V."/>
            <person name="Stenlid J."/>
        </authorList>
    </citation>
    <scope>NUCLEOTIDE SEQUENCE [LARGE SCALE GENOMIC DNA]</scope>
    <source>
        <strain evidence="2 3">TC 32-1</strain>
    </source>
</reference>
<dbReference type="OrthoDB" id="3256715at2759"/>
<dbReference type="HOGENOM" id="CLU_585335_0_0_1"/>
<dbReference type="KEGG" id="hir:HETIRDRAFT_449383"/>
<name>W4KD60_HETIT</name>
<feature type="compositionally biased region" description="Basic and acidic residues" evidence="1">
    <location>
        <begin position="413"/>
        <end position="428"/>
    </location>
</feature>
<dbReference type="Proteomes" id="UP000030671">
    <property type="component" value="Unassembled WGS sequence"/>
</dbReference>
<dbReference type="EMBL" id="KI925456">
    <property type="protein sequence ID" value="ETW83728.1"/>
    <property type="molecule type" value="Genomic_DNA"/>
</dbReference>
<feature type="region of interest" description="Disordered" evidence="1">
    <location>
        <begin position="321"/>
        <end position="467"/>
    </location>
</feature>
<sequence>MGWYLRRARFRGGHFAGQGVGYTTRGAGRGARGEKLTLEEKGGELDTATSRPRVAGVGAGYAPRHGGRVSGGCSPDGGIDGSTATQQYAAFARAVDLSPNLINRIARSTHALRTTRHPAPHDPTFRPACVPRRSPAPPSSSVFTALAFCDPSGFVSESPTNTRVSSLFLFLIARFAIRSREQGPVRLPTVLVISKLHALYTTPKPHTHLATFEVTRSGLLSTIPATAGHEAACGGVDTCTDAVCNLVACASFTHTPITQPAASPCATAHCAPTLTLISLHYLPPIVVMQLNIEWNGDDPRRRRPKPSTVHGWLCKMRGTIIGNERMRQQGRREMQEARAARTSSKRPRPKATQSKPILSFLIGGGGGKPPARSRQKQKQKQKMRHAQGPSSRALVPYAHRGARPPPPPPRGSGRGDRSRPVPSREKSGRSAGAGARHAAAREPQRHRSQTAPKRDAHASARRTGGRR</sequence>
<dbReference type="InParanoid" id="W4KD60"/>
<protein>
    <submittedName>
        <fullName evidence="2">Uncharacterized protein</fullName>
    </submittedName>
</protein>
<dbReference type="eggNOG" id="ENOG502RCCH">
    <property type="taxonomic scope" value="Eukaryota"/>
</dbReference>
<proteinExistence type="predicted"/>
<feature type="compositionally biased region" description="Basic residues" evidence="1">
    <location>
        <begin position="371"/>
        <end position="385"/>
    </location>
</feature>